<evidence type="ECO:0000256" key="1">
    <source>
        <dbReference type="SAM" id="MobiDB-lite"/>
    </source>
</evidence>
<organism evidence="2 3">
    <name type="scientific">Trichonephila inaurata madagascariensis</name>
    <dbReference type="NCBI Taxonomy" id="2747483"/>
    <lineage>
        <taxon>Eukaryota</taxon>
        <taxon>Metazoa</taxon>
        <taxon>Ecdysozoa</taxon>
        <taxon>Arthropoda</taxon>
        <taxon>Chelicerata</taxon>
        <taxon>Arachnida</taxon>
        <taxon>Araneae</taxon>
        <taxon>Araneomorphae</taxon>
        <taxon>Entelegynae</taxon>
        <taxon>Araneoidea</taxon>
        <taxon>Nephilidae</taxon>
        <taxon>Trichonephila</taxon>
        <taxon>Trichonephila inaurata</taxon>
    </lineage>
</organism>
<comment type="caution">
    <text evidence="2">The sequence shown here is derived from an EMBL/GenBank/DDBJ whole genome shotgun (WGS) entry which is preliminary data.</text>
</comment>
<feature type="compositionally biased region" description="Basic and acidic residues" evidence="1">
    <location>
        <begin position="17"/>
        <end position="28"/>
    </location>
</feature>
<gene>
    <name evidence="2" type="primary">NCL1_07162</name>
    <name evidence="2" type="ORF">TNIN_130091</name>
</gene>
<dbReference type="Proteomes" id="UP000886998">
    <property type="component" value="Unassembled WGS sequence"/>
</dbReference>
<evidence type="ECO:0000313" key="2">
    <source>
        <dbReference type="EMBL" id="GFY51374.1"/>
    </source>
</evidence>
<keyword evidence="3" id="KW-1185">Reference proteome</keyword>
<proteinExistence type="predicted"/>
<protein>
    <submittedName>
        <fullName evidence="2">Uncharacterized protein</fullName>
    </submittedName>
</protein>
<dbReference type="EMBL" id="BMAV01008041">
    <property type="protein sequence ID" value="GFY51374.1"/>
    <property type="molecule type" value="Genomic_DNA"/>
</dbReference>
<feature type="compositionally biased region" description="Low complexity" evidence="1">
    <location>
        <begin position="1"/>
        <end position="16"/>
    </location>
</feature>
<accession>A0A8X6XF72</accession>
<evidence type="ECO:0000313" key="3">
    <source>
        <dbReference type="Proteomes" id="UP000886998"/>
    </source>
</evidence>
<dbReference type="AlphaFoldDB" id="A0A8X6XF72"/>
<feature type="region of interest" description="Disordered" evidence="1">
    <location>
        <begin position="1"/>
        <end position="41"/>
    </location>
</feature>
<dbReference type="OrthoDB" id="8123801at2759"/>
<sequence>MRASLSSSLLTSTSSEDSSRFNRTDKSPSKSCCGDTATNSLLTPPQNGLLFIGYCAHWRKKQLFDIWMADGGIKVKETQHRGASPQPPDAVSGGFHRLDNCLRVVAMVKNLETP</sequence>
<reference evidence="2" key="1">
    <citation type="submission" date="2020-08" db="EMBL/GenBank/DDBJ databases">
        <title>Multicomponent nature underlies the extraordinary mechanical properties of spider dragline silk.</title>
        <authorList>
            <person name="Kono N."/>
            <person name="Nakamura H."/>
            <person name="Mori M."/>
            <person name="Yoshida Y."/>
            <person name="Ohtoshi R."/>
            <person name="Malay A.D."/>
            <person name="Moran D.A.P."/>
            <person name="Tomita M."/>
            <person name="Numata K."/>
            <person name="Arakawa K."/>
        </authorList>
    </citation>
    <scope>NUCLEOTIDE SEQUENCE</scope>
</reference>
<name>A0A8X6XF72_9ARAC</name>